<accession>A0A504JH60</accession>
<comment type="caution">
    <text evidence="1">The sequence shown here is derived from an EMBL/GenBank/DDBJ whole genome shotgun (WGS) entry which is preliminary data.</text>
</comment>
<dbReference type="AlphaFoldDB" id="A0A504JH60"/>
<dbReference type="RefSeq" id="WP_140592745.1">
    <property type="nucleotide sequence ID" value="NZ_VFWZ01000003.1"/>
</dbReference>
<evidence type="ECO:0000313" key="2">
    <source>
        <dbReference type="Proteomes" id="UP000315540"/>
    </source>
</evidence>
<dbReference type="EMBL" id="VFWZ01000003">
    <property type="protein sequence ID" value="TPN85771.1"/>
    <property type="molecule type" value="Genomic_DNA"/>
</dbReference>
<reference evidence="1 2" key="1">
    <citation type="submission" date="2019-06" db="EMBL/GenBank/DDBJ databases">
        <authorList>
            <person name="Meng X."/>
        </authorList>
    </citation>
    <scope>NUCLEOTIDE SEQUENCE [LARGE SCALE GENOMIC DNA]</scope>
    <source>
        <strain evidence="1 2">M625</strain>
    </source>
</reference>
<proteinExistence type="predicted"/>
<organism evidence="1 2">
    <name type="scientific">Aquimarina algicola</name>
    <dbReference type="NCBI Taxonomy" id="2589995"/>
    <lineage>
        <taxon>Bacteria</taxon>
        <taxon>Pseudomonadati</taxon>
        <taxon>Bacteroidota</taxon>
        <taxon>Flavobacteriia</taxon>
        <taxon>Flavobacteriales</taxon>
        <taxon>Flavobacteriaceae</taxon>
        <taxon>Aquimarina</taxon>
    </lineage>
</organism>
<dbReference type="Proteomes" id="UP000315540">
    <property type="component" value="Unassembled WGS sequence"/>
</dbReference>
<sequence length="166" mass="19014">MKFKNIVFKIIVGAILFNSCEAPEDDLETIAREETTEIEFLQIDQKQELIDLLSDSSIDNYWEITTLKKGTTNYEDRFKDVKFTFESPVEGNIRGFIYDDNDDVFDNRVINTPFFKSSTNNDLLFPFVVLGSEELEGFGSGIMDKEKYDTLNDIHPTPTSDNPDLG</sequence>
<feature type="non-terminal residue" evidence="1">
    <location>
        <position position="166"/>
    </location>
</feature>
<protein>
    <submittedName>
        <fullName evidence="1">Uncharacterized protein</fullName>
    </submittedName>
</protein>
<gene>
    <name evidence="1" type="ORF">FHK87_10795</name>
</gene>
<name>A0A504JH60_9FLAO</name>
<keyword evidence="2" id="KW-1185">Reference proteome</keyword>
<evidence type="ECO:0000313" key="1">
    <source>
        <dbReference type="EMBL" id="TPN85771.1"/>
    </source>
</evidence>